<organism evidence="2 3">
    <name type="scientific">Aeromonas hydrophila</name>
    <dbReference type="NCBI Taxonomy" id="644"/>
    <lineage>
        <taxon>Bacteria</taxon>
        <taxon>Pseudomonadati</taxon>
        <taxon>Pseudomonadota</taxon>
        <taxon>Gammaproteobacteria</taxon>
        <taxon>Aeromonadales</taxon>
        <taxon>Aeromonadaceae</taxon>
        <taxon>Aeromonas</taxon>
    </lineage>
</organism>
<evidence type="ECO:0000313" key="2">
    <source>
        <dbReference type="EMBL" id="WEE26099.1"/>
    </source>
</evidence>
<dbReference type="Gene3D" id="3.40.50.150">
    <property type="entry name" value="Vaccinia Virus protein VP39"/>
    <property type="match status" value="1"/>
</dbReference>
<dbReference type="GO" id="GO:0032259">
    <property type="term" value="P:methylation"/>
    <property type="evidence" value="ECO:0007669"/>
    <property type="project" value="UniProtKB-KW"/>
</dbReference>
<proteinExistence type="predicted"/>
<dbReference type="Pfam" id="PF08241">
    <property type="entry name" value="Methyltransf_11"/>
    <property type="match status" value="1"/>
</dbReference>
<keyword evidence="2" id="KW-0489">Methyltransferase</keyword>
<protein>
    <submittedName>
        <fullName evidence="2">Methyltransferase domain-containing protein</fullName>
    </submittedName>
</protein>
<name>A0AAX3P601_AERHY</name>
<dbReference type="AlphaFoldDB" id="A0AAX3P601"/>
<dbReference type="SUPFAM" id="SSF53335">
    <property type="entry name" value="S-adenosyl-L-methionine-dependent methyltransferases"/>
    <property type="match status" value="1"/>
</dbReference>
<dbReference type="EMBL" id="CP118942">
    <property type="protein sequence ID" value="WEE26099.1"/>
    <property type="molecule type" value="Genomic_DNA"/>
</dbReference>
<reference evidence="2" key="1">
    <citation type="submission" date="2023-02" db="EMBL/GenBank/DDBJ databases">
        <title>The sequence of Aeromonas hydrophila K533.</title>
        <authorList>
            <person name="Luo X."/>
        </authorList>
    </citation>
    <scope>NUCLEOTIDE SEQUENCE</scope>
    <source>
        <strain evidence="2">K533</strain>
    </source>
</reference>
<gene>
    <name evidence="2" type="ORF">PY771_21165</name>
</gene>
<evidence type="ECO:0000313" key="3">
    <source>
        <dbReference type="Proteomes" id="UP001214666"/>
    </source>
</evidence>
<feature type="domain" description="Methyltransferase type 11" evidence="1">
    <location>
        <begin position="75"/>
        <end position="118"/>
    </location>
</feature>
<dbReference type="InterPro" id="IPR013216">
    <property type="entry name" value="Methyltransf_11"/>
</dbReference>
<dbReference type="Proteomes" id="UP001214666">
    <property type="component" value="Chromosome"/>
</dbReference>
<keyword evidence="2" id="KW-0808">Transferase</keyword>
<accession>A0AAX3P601</accession>
<dbReference type="InterPro" id="IPR029063">
    <property type="entry name" value="SAM-dependent_MTases_sf"/>
</dbReference>
<dbReference type="RefSeq" id="WP_077095737.1">
    <property type="nucleotide sequence ID" value="NZ_AP023398.1"/>
</dbReference>
<dbReference type="GO" id="GO:0008757">
    <property type="term" value="F:S-adenosylmethionine-dependent methyltransferase activity"/>
    <property type="evidence" value="ECO:0007669"/>
    <property type="project" value="InterPro"/>
</dbReference>
<sequence length="213" mass="24587">MIIIDYMNPLYIFGRIKRYIRIALLRRTANVLWNRLSSNSIIKLELGSGTKKGCGGWTTVDLYGADINYDLKRGIPLGQSSVDMIYTSHMLEHFNYNDLIIFIKECYRVLKPNGKLLVCVPNSRCYIEAYVNGHHFRDPNDLYQPARIDTGSLIDQVNYVAYMSDQHKYMFDEENLVNTLKKVEFSSVLLRSFDGSIDIKDREYGSIYAVAVK</sequence>
<evidence type="ECO:0000259" key="1">
    <source>
        <dbReference type="Pfam" id="PF08241"/>
    </source>
</evidence>